<comment type="caution">
    <text evidence="5">The sequence shown here is derived from an EMBL/GenBank/DDBJ whole genome shotgun (WGS) entry which is preliminary data.</text>
</comment>
<dbReference type="InterPro" id="IPR015424">
    <property type="entry name" value="PyrdxlP-dep_Trfase"/>
</dbReference>
<keyword evidence="6" id="KW-1185">Reference proteome</keyword>
<proteinExistence type="inferred from homology"/>
<dbReference type="Gene3D" id="3.40.640.10">
    <property type="entry name" value="Type I PLP-dependent aspartate aminotransferase-like (Major domain)"/>
    <property type="match status" value="1"/>
</dbReference>
<dbReference type="Proteomes" id="UP001501371">
    <property type="component" value="Unassembled WGS sequence"/>
</dbReference>
<protein>
    <submittedName>
        <fullName evidence="5">Aspartate aminotransferase family protein</fullName>
    </submittedName>
</protein>
<feature type="region of interest" description="Disordered" evidence="4">
    <location>
        <begin position="1"/>
        <end position="29"/>
    </location>
</feature>
<dbReference type="PANTHER" id="PTHR43094:SF1">
    <property type="entry name" value="AMINOTRANSFERASE CLASS-III"/>
    <property type="match status" value="1"/>
</dbReference>
<dbReference type="InterPro" id="IPR005814">
    <property type="entry name" value="Aminotrans_3"/>
</dbReference>
<evidence type="ECO:0000256" key="1">
    <source>
        <dbReference type="ARBA" id="ARBA00008954"/>
    </source>
</evidence>
<dbReference type="Pfam" id="PF00202">
    <property type="entry name" value="Aminotran_3"/>
    <property type="match status" value="1"/>
</dbReference>
<keyword evidence="5" id="KW-0032">Aminotransferase</keyword>
<reference evidence="6" key="1">
    <citation type="journal article" date="2019" name="Int. J. Syst. Evol. Microbiol.">
        <title>The Global Catalogue of Microorganisms (GCM) 10K type strain sequencing project: providing services to taxonomists for standard genome sequencing and annotation.</title>
        <authorList>
            <consortium name="The Broad Institute Genomics Platform"/>
            <consortium name="The Broad Institute Genome Sequencing Center for Infectious Disease"/>
            <person name="Wu L."/>
            <person name="Ma J."/>
        </authorList>
    </citation>
    <scope>NUCLEOTIDE SEQUENCE [LARGE SCALE GENOMIC DNA]</scope>
    <source>
        <strain evidence="6">JCM 12696</strain>
    </source>
</reference>
<dbReference type="NCBIfam" id="NF004718">
    <property type="entry name" value="PRK06062.1"/>
    <property type="match status" value="1"/>
</dbReference>
<comment type="similarity">
    <text evidence="1 3">Belongs to the class-III pyridoxal-phosphate-dependent aminotransferase family.</text>
</comment>
<dbReference type="SUPFAM" id="SSF53383">
    <property type="entry name" value="PLP-dependent transferases"/>
    <property type="match status" value="1"/>
</dbReference>
<dbReference type="Gene3D" id="3.90.1150.10">
    <property type="entry name" value="Aspartate Aminotransferase, domain 1"/>
    <property type="match status" value="1"/>
</dbReference>
<evidence type="ECO:0000313" key="5">
    <source>
        <dbReference type="EMBL" id="GAA1153867.1"/>
    </source>
</evidence>
<dbReference type="GO" id="GO:0008483">
    <property type="term" value="F:transaminase activity"/>
    <property type="evidence" value="ECO:0007669"/>
    <property type="project" value="UniProtKB-KW"/>
</dbReference>
<dbReference type="InterPro" id="IPR015421">
    <property type="entry name" value="PyrdxlP-dep_Trfase_major"/>
</dbReference>
<dbReference type="CDD" id="cd00610">
    <property type="entry name" value="OAT_like"/>
    <property type="match status" value="1"/>
</dbReference>
<dbReference type="PANTHER" id="PTHR43094">
    <property type="entry name" value="AMINOTRANSFERASE"/>
    <property type="match status" value="1"/>
</dbReference>
<organism evidence="5 6">
    <name type="scientific">Streptomyces hebeiensis</name>
    <dbReference type="NCBI Taxonomy" id="229486"/>
    <lineage>
        <taxon>Bacteria</taxon>
        <taxon>Bacillati</taxon>
        <taxon>Actinomycetota</taxon>
        <taxon>Actinomycetes</taxon>
        <taxon>Kitasatosporales</taxon>
        <taxon>Streptomycetaceae</taxon>
        <taxon>Streptomyces</taxon>
    </lineage>
</organism>
<keyword evidence="2 3" id="KW-0663">Pyridoxal phosphate</keyword>
<dbReference type="InterPro" id="IPR015422">
    <property type="entry name" value="PyrdxlP-dep_Trfase_small"/>
</dbReference>
<keyword evidence="5" id="KW-0808">Transferase</keyword>
<evidence type="ECO:0000256" key="3">
    <source>
        <dbReference type="RuleBase" id="RU003560"/>
    </source>
</evidence>
<name>A0ABP4F5T9_9ACTN</name>
<evidence type="ECO:0000256" key="2">
    <source>
        <dbReference type="ARBA" id="ARBA00022898"/>
    </source>
</evidence>
<dbReference type="RefSeq" id="WP_344269873.1">
    <property type="nucleotide sequence ID" value="NZ_BAAAKV010000004.1"/>
</dbReference>
<evidence type="ECO:0000313" key="6">
    <source>
        <dbReference type="Proteomes" id="UP001501371"/>
    </source>
</evidence>
<dbReference type="PROSITE" id="PS00600">
    <property type="entry name" value="AA_TRANSFER_CLASS_3"/>
    <property type="match status" value="1"/>
</dbReference>
<dbReference type="InterPro" id="IPR049704">
    <property type="entry name" value="Aminotrans_3_PPA_site"/>
</dbReference>
<sequence length="470" mass="49459">MTTTETSAPTPEPAPGPAPDPGAPDPEAGAAVKAADRAHVFHSWSAQELIDPLAVAGAEGSYFWDYDGNRYLDFTSGLVFTNVGYQHPAVVAAVQEQAGRLTTFAPAFAVEARSEAARLIAERTPGDLDKIFFTNGGTEAIEHAVRMARLHTGRPKVLSAYRSYHGATSTAINLTGDPRRWASDSGAAGVVHFHAPFLYRSAFYATTEAEECARALEHLESTITLEGPATIAAIVLETIPGTAGIMMPPPGYLAGVREICDRYGIVFVLDEVMAGFGRTGKWFAAEHFGVVPDLLTFAKGVNSGYVPLGGVAISAAVADTFATRPYPGGLTYSGHPLACAAAVATIEVMEREGIVEHAARLGETVLGPGLRELAARHASVGEVRGTGAFWALELVRDPATREPLVPYNATGEANGPMAAFAAACKKNGLWPFVNMNRTHVVPPCNISEAEAKEGLAALDAALSVADEYVA</sequence>
<accession>A0ABP4F5T9</accession>
<dbReference type="EMBL" id="BAAAKV010000004">
    <property type="protein sequence ID" value="GAA1153867.1"/>
    <property type="molecule type" value="Genomic_DNA"/>
</dbReference>
<evidence type="ECO:0000256" key="4">
    <source>
        <dbReference type="SAM" id="MobiDB-lite"/>
    </source>
</evidence>
<feature type="compositionally biased region" description="Pro residues" evidence="4">
    <location>
        <begin position="10"/>
        <end position="24"/>
    </location>
</feature>
<gene>
    <name evidence="5" type="ORF">GCM10009654_06750</name>
</gene>